<dbReference type="Gene3D" id="4.10.810.10">
    <property type="entry name" value="Virus Scaffolding Protein, Chain A"/>
    <property type="match status" value="1"/>
</dbReference>
<reference evidence="2 3" key="1">
    <citation type="submission" date="2023-07" db="EMBL/GenBank/DDBJ databases">
        <title>Sorghum-associated microbial communities from plants grown in Nebraska, USA.</title>
        <authorList>
            <person name="Schachtman D."/>
        </authorList>
    </citation>
    <scope>NUCLEOTIDE SEQUENCE [LARGE SCALE GENOMIC DNA]</scope>
    <source>
        <strain evidence="2 3">CC482</strain>
    </source>
</reference>
<evidence type="ECO:0000259" key="1">
    <source>
        <dbReference type="SMART" id="SM00914"/>
    </source>
</evidence>
<dbReference type="SMART" id="SM00914">
    <property type="entry name" value="IDEAL"/>
    <property type="match status" value="1"/>
</dbReference>
<dbReference type="EMBL" id="JAUSSU010000007">
    <property type="protein sequence ID" value="MDQ0114066.1"/>
    <property type="molecule type" value="Genomic_DNA"/>
</dbReference>
<evidence type="ECO:0000313" key="2">
    <source>
        <dbReference type="EMBL" id="MDQ0114066.1"/>
    </source>
</evidence>
<dbReference type="Proteomes" id="UP001229346">
    <property type="component" value="Unassembled WGS sequence"/>
</dbReference>
<dbReference type="InterPro" id="IPR027393">
    <property type="entry name" value="Virus_scaffolding_prot_C"/>
</dbReference>
<sequence>MRLETSDWVQGRTSNGELIQGFIEHIDTLEGIVTVQVIKSDNEEAVGKATTVREHWIKKIPEDAQMNAQQLLSMIDIALATRDEAWFMELTDQLQAVKLHDNYDSRNKDNAKHSRLTSFI</sequence>
<keyword evidence="3" id="KW-1185">Reference proteome</keyword>
<protein>
    <recommendedName>
        <fullName evidence="1">IDEAL domain-containing protein</fullName>
    </recommendedName>
</protein>
<evidence type="ECO:0000313" key="3">
    <source>
        <dbReference type="Proteomes" id="UP001229346"/>
    </source>
</evidence>
<comment type="caution">
    <text evidence="2">The sequence shown here is derived from an EMBL/GenBank/DDBJ whole genome shotgun (WGS) entry which is preliminary data.</text>
</comment>
<dbReference type="Pfam" id="PF08858">
    <property type="entry name" value="IDEAL"/>
    <property type="match status" value="1"/>
</dbReference>
<dbReference type="InterPro" id="IPR014957">
    <property type="entry name" value="IDEAL_dom"/>
</dbReference>
<dbReference type="RefSeq" id="WP_307205388.1">
    <property type="nucleotide sequence ID" value="NZ_JAUSSU010000007.1"/>
</dbReference>
<proteinExistence type="predicted"/>
<organism evidence="2 3">
    <name type="scientific">Paenibacillus harenae</name>
    <dbReference type="NCBI Taxonomy" id="306543"/>
    <lineage>
        <taxon>Bacteria</taxon>
        <taxon>Bacillati</taxon>
        <taxon>Bacillota</taxon>
        <taxon>Bacilli</taxon>
        <taxon>Bacillales</taxon>
        <taxon>Paenibacillaceae</taxon>
        <taxon>Paenibacillus</taxon>
    </lineage>
</organism>
<accession>A0ABT9U351</accession>
<gene>
    <name evidence="2" type="ORF">J2T15_003521</name>
</gene>
<feature type="domain" description="IDEAL" evidence="1">
    <location>
        <begin position="59"/>
        <end position="94"/>
    </location>
</feature>
<name>A0ABT9U351_PAEHA</name>